<proteinExistence type="predicted"/>
<organism evidence="2 3">
    <name type="scientific">Paenibacillus qinlingensis</name>
    <dbReference type="NCBI Taxonomy" id="1837343"/>
    <lineage>
        <taxon>Bacteria</taxon>
        <taxon>Bacillati</taxon>
        <taxon>Bacillota</taxon>
        <taxon>Bacilli</taxon>
        <taxon>Bacillales</taxon>
        <taxon>Paenibacillaceae</taxon>
        <taxon>Paenibacillus</taxon>
    </lineage>
</organism>
<dbReference type="PROSITE" id="PS51257">
    <property type="entry name" value="PROKAR_LIPOPROTEIN"/>
    <property type="match status" value="1"/>
</dbReference>
<evidence type="ECO:0000256" key="1">
    <source>
        <dbReference type="SAM" id="SignalP"/>
    </source>
</evidence>
<gene>
    <name evidence="2" type="ORF">J2736_002959</name>
</gene>
<dbReference type="InterPro" id="IPR006059">
    <property type="entry name" value="SBP"/>
</dbReference>
<evidence type="ECO:0000313" key="2">
    <source>
        <dbReference type="EMBL" id="MDR6551770.1"/>
    </source>
</evidence>
<feature type="signal peptide" evidence="1">
    <location>
        <begin position="1"/>
        <end position="26"/>
    </location>
</feature>
<accession>A0ABU1NWC9</accession>
<protein>
    <submittedName>
        <fullName evidence="2">Aldouronate transport system substrate-binding protein</fullName>
    </submittedName>
</protein>
<dbReference type="PANTHER" id="PTHR43649">
    <property type="entry name" value="ARABINOSE-BINDING PROTEIN-RELATED"/>
    <property type="match status" value="1"/>
</dbReference>
<dbReference type="Proteomes" id="UP001267290">
    <property type="component" value="Unassembled WGS sequence"/>
</dbReference>
<reference evidence="2 3" key="1">
    <citation type="submission" date="2023-07" db="EMBL/GenBank/DDBJ databases">
        <title>Sorghum-associated microbial communities from plants grown in Nebraska, USA.</title>
        <authorList>
            <person name="Schachtman D."/>
        </authorList>
    </citation>
    <scope>NUCLEOTIDE SEQUENCE [LARGE SCALE GENOMIC DNA]</scope>
    <source>
        <strain evidence="2 3">CC258</strain>
    </source>
</reference>
<dbReference type="PANTHER" id="PTHR43649:SF12">
    <property type="entry name" value="DIACETYLCHITOBIOSE BINDING PROTEIN DASA"/>
    <property type="match status" value="1"/>
</dbReference>
<comment type="caution">
    <text evidence="2">The sequence shown here is derived from an EMBL/GenBank/DDBJ whole genome shotgun (WGS) entry which is preliminary data.</text>
</comment>
<dbReference type="EMBL" id="JAVDSB010000004">
    <property type="protein sequence ID" value="MDR6551770.1"/>
    <property type="molecule type" value="Genomic_DNA"/>
</dbReference>
<dbReference type="InterPro" id="IPR050490">
    <property type="entry name" value="Bact_solute-bd_prot1"/>
</dbReference>
<feature type="chain" id="PRO_5047060626" evidence="1">
    <location>
        <begin position="27"/>
        <end position="552"/>
    </location>
</feature>
<keyword evidence="1" id="KW-0732">Signal</keyword>
<dbReference type="RefSeq" id="WP_310499332.1">
    <property type="nucleotide sequence ID" value="NZ_JAVDSB010000004.1"/>
</dbReference>
<name>A0ABU1NWC9_9BACL</name>
<dbReference type="Pfam" id="PF01547">
    <property type="entry name" value="SBP_bac_1"/>
    <property type="match status" value="1"/>
</dbReference>
<dbReference type="SUPFAM" id="SSF53850">
    <property type="entry name" value="Periplasmic binding protein-like II"/>
    <property type="match status" value="1"/>
</dbReference>
<dbReference type="Gene3D" id="3.40.190.10">
    <property type="entry name" value="Periplasmic binding protein-like II"/>
    <property type="match status" value="2"/>
</dbReference>
<sequence length="552" mass="61288">MKNKKTWVYAGLVTTAAIGMVLTGCAKEEKTTSTSTSSPSAAATPAAKGKVSITVYDRAKIPAEEGNFEKNRWVDYMNKNGPVDLTIVPVPRDKTIDKLNVLFASGSAPDIIVDYNAPDRSTWYESKQLMPLNDMIDKYSTVYKQQLEKYPVLKKLGTRADGKIYDIGAVRQGDINWMLWVRTDWLKKLNLEAPKTAEDMLKIAKAFVEQDPDGNGKKDTYGMALGGFLNWKVADYMFGVPYNTNYQDQNSAFSVSWKNMQAATAFKKQLFDGGLVDKDFLTDQNGDKAKRDFINGKLGFYMTQRSEAQGVFESLRKNDPNAQVTPIALPSTPNGQFSPAINTPFTMAGVVNAKAKDPKAVMQYIDFLNTEKTVKTLRWGTEGEHYKPNANGCPVPTDAAKNTAERSWNADYSILVSEESMMKCDPVLDLLDANNATQMEYKKLVEAARKIYLNPSNPMPGSVIDLSLPSLPSELNTIVASVNFDDELKKSVVTGNYSADSVITNIQGTWTKAGGDKVDEFYNNWYKQNKTNAVSIKDVYDLLVQQQKQAGK</sequence>
<evidence type="ECO:0000313" key="3">
    <source>
        <dbReference type="Proteomes" id="UP001267290"/>
    </source>
</evidence>
<keyword evidence="3" id="KW-1185">Reference proteome</keyword>